<evidence type="ECO:0000313" key="3">
    <source>
        <dbReference type="Proteomes" id="UP001385951"/>
    </source>
</evidence>
<dbReference type="SMART" id="SM00225">
    <property type="entry name" value="BTB"/>
    <property type="match status" value="1"/>
</dbReference>
<gene>
    <name evidence="2" type="ORF">QCA50_008656</name>
</gene>
<proteinExistence type="predicted"/>
<evidence type="ECO:0000313" key="2">
    <source>
        <dbReference type="EMBL" id="KAK7688286.1"/>
    </source>
</evidence>
<dbReference type="Proteomes" id="UP001385951">
    <property type="component" value="Unassembled WGS sequence"/>
</dbReference>
<reference evidence="2 3" key="1">
    <citation type="submission" date="2022-09" db="EMBL/GenBank/DDBJ databases">
        <authorList>
            <person name="Palmer J.M."/>
        </authorList>
    </citation>
    <scope>NUCLEOTIDE SEQUENCE [LARGE SCALE GENOMIC DNA]</scope>
    <source>
        <strain evidence="2 3">DSM 7382</strain>
    </source>
</reference>
<organism evidence="2 3">
    <name type="scientific">Cerrena zonata</name>
    <dbReference type="NCBI Taxonomy" id="2478898"/>
    <lineage>
        <taxon>Eukaryota</taxon>
        <taxon>Fungi</taxon>
        <taxon>Dikarya</taxon>
        <taxon>Basidiomycota</taxon>
        <taxon>Agaricomycotina</taxon>
        <taxon>Agaricomycetes</taxon>
        <taxon>Polyporales</taxon>
        <taxon>Cerrenaceae</taxon>
        <taxon>Cerrena</taxon>
    </lineage>
</organism>
<accession>A0AAW0G648</accession>
<feature type="domain" description="BTB" evidence="1">
    <location>
        <begin position="29"/>
        <end position="92"/>
    </location>
</feature>
<comment type="caution">
    <text evidence="2">The sequence shown here is derived from an EMBL/GenBank/DDBJ whole genome shotgun (WGS) entry which is preliminary data.</text>
</comment>
<protein>
    <recommendedName>
        <fullName evidence="1">BTB domain-containing protein</fullName>
    </recommendedName>
</protein>
<keyword evidence="3" id="KW-1185">Reference proteome</keyword>
<dbReference type="EMBL" id="JASBNA010000011">
    <property type="protein sequence ID" value="KAK7688286.1"/>
    <property type="molecule type" value="Genomic_DNA"/>
</dbReference>
<dbReference type="Gene3D" id="3.30.710.10">
    <property type="entry name" value="Potassium Channel Kv1.1, Chain A"/>
    <property type="match status" value="1"/>
</dbReference>
<sequence length="205" mass="22437">MDSNTAPKEDASKKATIAQAPFNNEGADADIILRSSDKVDFYVHKLLLRMASSFFADMFIVAASTPGQGASPPIVDIAESSSTMNSILRVCYPVDEVKEASLDKVAEVLEAAMKYEVRKAITNMKKELLTYILMAPISVYAKACTLNLEDEACRAAVGWRLQYDSKGEHPHLSVLLLRILWYQLGVICSSTMSGLGPIGDVHTYI</sequence>
<dbReference type="CDD" id="cd18186">
    <property type="entry name" value="BTB_POZ_ZBTB_KLHL-like"/>
    <property type="match status" value="1"/>
</dbReference>
<name>A0AAW0G648_9APHY</name>
<dbReference type="SUPFAM" id="SSF54695">
    <property type="entry name" value="POZ domain"/>
    <property type="match status" value="1"/>
</dbReference>
<evidence type="ECO:0000259" key="1">
    <source>
        <dbReference type="PROSITE" id="PS50097"/>
    </source>
</evidence>
<dbReference type="InterPro" id="IPR011333">
    <property type="entry name" value="SKP1/BTB/POZ_sf"/>
</dbReference>
<dbReference type="InterPro" id="IPR000210">
    <property type="entry name" value="BTB/POZ_dom"/>
</dbReference>
<dbReference type="PROSITE" id="PS50097">
    <property type="entry name" value="BTB"/>
    <property type="match status" value="1"/>
</dbReference>
<dbReference type="Pfam" id="PF00651">
    <property type="entry name" value="BTB"/>
    <property type="match status" value="1"/>
</dbReference>
<dbReference type="AlphaFoldDB" id="A0AAW0G648"/>